<dbReference type="InterPro" id="IPR018997">
    <property type="entry name" value="PUB_domain"/>
</dbReference>
<dbReference type="CDD" id="cd09212">
    <property type="entry name" value="PUB"/>
    <property type="match status" value="1"/>
</dbReference>
<dbReference type="InterPro" id="IPR036339">
    <property type="entry name" value="PUB-like_dom_sf"/>
</dbReference>
<accession>A0A7S2M9F4</accession>
<sequence>MDKFLSNLRGDGGDKNKKDANKKGTTDKQWRGGSSDMDAIKKKNASTASKVGNAVKEGTTKKGDNNVFANAGKGINEALGKIDLFSNNKQNKNARGGGARLGGTLPGRPISISLDEAGPLGIEVEKRKNSEKTAIISRVIAGSQAERAGLQRGDIVCHLGGQEEYPYNQFVSLAKSGKRPLRFDIRRIESSALSGNNSSTTNSGKKGSADALLRKQAVIAAAEAREAKFKAKTAPKPKPVPKSTSTDKLQHHLHTTDVVSEETKREIDAVKQAERADAEKLGYNPYEARAMTSGQARTATVAMTTGTISADNAPSKISGEMALPGRTNAPADPANASASLDPAFEHAFQTLVTSNAEHSAVLKSMKIMRTLITNATTKGQQGGDETSSKFRRVRLSNPKIRESITDMNGALELMMCVGFVLSENEDDGETYLVYPPGDTGPDWLKNGMARMEAYEKAK</sequence>
<dbReference type="InterPro" id="IPR036034">
    <property type="entry name" value="PDZ_sf"/>
</dbReference>
<gene>
    <name evidence="3" type="ORF">SMAR0320_LOCUS21118</name>
</gene>
<organism evidence="3">
    <name type="scientific">Skeletonema marinoi</name>
    <dbReference type="NCBI Taxonomy" id="267567"/>
    <lineage>
        <taxon>Eukaryota</taxon>
        <taxon>Sar</taxon>
        <taxon>Stramenopiles</taxon>
        <taxon>Ochrophyta</taxon>
        <taxon>Bacillariophyta</taxon>
        <taxon>Coscinodiscophyceae</taxon>
        <taxon>Thalassiosirophycidae</taxon>
        <taxon>Thalassiosirales</taxon>
        <taxon>Skeletonemataceae</taxon>
        <taxon>Skeletonema</taxon>
        <taxon>Skeletonema marinoi-dohrnii complex</taxon>
    </lineage>
</organism>
<dbReference type="SUPFAM" id="SSF143503">
    <property type="entry name" value="PUG domain-like"/>
    <property type="match status" value="1"/>
</dbReference>
<dbReference type="PANTHER" id="PTHR47694:SF1">
    <property type="entry name" value="PLANT UBX DOMAIN-CONTAINING PROTEIN 2"/>
    <property type="match status" value="1"/>
</dbReference>
<feature type="region of interest" description="Disordered" evidence="1">
    <location>
        <begin position="1"/>
        <end position="68"/>
    </location>
</feature>
<dbReference type="Gene3D" id="2.30.42.10">
    <property type="match status" value="1"/>
</dbReference>
<dbReference type="Pfam" id="PF09409">
    <property type="entry name" value="PUB"/>
    <property type="match status" value="1"/>
</dbReference>
<dbReference type="Pfam" id="PF00595">
    <property type="entry name" value="PDZ"/>
    <property type="match status" value="1"/>
</dbReference>
<dbReference type="SUPFAM" id="SSF50156">
    <property type="entry name" value="PDZ domain-like"/>
    <property type="match status" value="1"/>
</dbReference>
<dbReference type="InterPro" id="IPR001478">
    <property type="entry name" value="PDZ"/>
</dbReference>
<dbReference type="PANTHER" id="PTHR47694">
    <property type="entry name" value="PLANT UBX DOMAIN-CONTAINING PROTEIN 2"/>
    <property type="match status" value="1"/>
</dbReference>
<dbReference type="AlphaFoldDB" id="A0A7S2M9F4"/>
<feature type="compositionally biased region" description="Basic and acidic residues" evidence="1">
    <location>
        <begin position="11"/>
        <end position="30"/>
    </location>
</feature>
<dbReference type="Gene3D" id="1.20.58.2190">
    <property type="match status" value="1"/>
</dbReference>
<evidence type="ECO:0000256" key="1">
    <source>
        <dbReference type="SAM" id="MobiDB-lite"/>
    </source>
</evidence>
<dbReference type="SMART" id="SM00228">
    <property type="entry name" value="PDZ"/>
    <property type="match status" value="1"/>
</dbReference>
<reference evidence="3" key="1">
    <citation type="submission" date="2021-01" db="EMBL/GenBank/DDBJ databases">
        <authorList>
            <person name="Corre E."/>
            <person name="Pelletier E."/>
            <person name="Niang G."/>
            <person name="Scheremetjew M."/>
            <person name="Finn R."/>
            <person name="Kale V."/>
            <person name="Holt S."/>
            <person name="Cochrane G."/>
            <person name="Meng A."/>
            <person name="Brown T."/>
            <person name="Cohen L."/>
        </authorList>
    </citation>
    <scope>NUCLEOTIDE SEQUENCE</scope>
    <source>
        <strain evidence="3">SM1012Den-03</strain>
    </source>
</reference>
<proteinExistence type="predicted"/>
<feature type="region of interest" description="Disordered" evidence="1">
    <location>
        <begin position="228"/>
        <end position="264"/>
    </location>
</feature>
<evidence type="ECO:0000313" key="3">
    <source>
        <dbReference type="EMBL" id="CAD9627059.1"/>
    </source>
</evidence>
<protein>
    <recommendedName>
        <fullName evidence="2">PDZ domain-containing protein</fullName>
    </recommendedName>
</protein>
<feature type="domain" description="PDZ" evidence="2">
    <location>
        <begin position="109"/>
        <end position="189"/>
    </location>
</feature>
<dbReference type="PROSITE" id="PS50106">
    <property type="entry name" value="PDZ"/>
    <property type="match status" value="1"/>
</dbReference>
<dbReference type="CDD" id="cd00136">
    <property type="entry name" value="PDZ_canonical"/>
    <property type="match status" value="1"/>
</dbReference>
<dbReference type="EMBL" id="HBGZ01029682">
    <property type="protein sequence ID" value="CAD9627059.1"/>
    <property type="molecule type" value="Transcribed_RNA"/>
</dbReference>
<name>A0A7S2M9F4_9STRA</name>
<evidence type="ECO:0000259" key="2">
    <source>
        <dbReference type="PROSITE" id="PS50106"/>
    </source>
</evidence>